<dbReference type="AlphaFoldDB" id="A0A2P2LZ09"/>
<evidence type="ECO:0000313" key="1">
    <source>
        <dbReference type="EMBL" id="MBX23195.1"/>
    </source>
</evidence>
<dbReference type="EMBL" id="GGEC01042711">
    <property type="protein sequence ID" value="MBX23195.1"/>
    <property type="molecule type" value="Transcribed_RNA"/>
</dbReference>
<reference evidence="1" key="1">
    <citation type="submission" date="2018-02" db="EMBL/GenBank/DDBJ databases">
        <title>Rhizophora mucronata_Transcriptome.</title>
        <authorList>
            <person name="Meera S.P."/>
            <person name="Sreeshan A."/>
            <person name="Augustine A."/>
        </authorList>
    </citation>
    <scope>NUCLEOTIDE SEQUENCE</scope>
    <source>
        <tissue evidence="1">Leaf</tissue>
    </source>
</reference>
<sequence>MSASSSSNPSGCCGLSNKHKTWDWQPEKGTYALKGHFNLIYHTCETQAHSLYITNERRATSFCKPLTSRPH</sequence>
<organism evidence="1">
    <name type="scientific">Rhizophora mucronata</name>
    <name type="common">Asiatic mangrove</name>
    <dbReference type="NCBI Taxonomy" id="61149"/>
    <lineage>
        <taxon>Eukaryota</taxon>
        <taxon>Viridiplantae</taxon>
        <taxon>Streptophyta</taxon>
        <taxon>Embryophyta</taxon>
        <taxon>Tracheophyta</taxon>
        <taxon>Spermatophyta</taxon>
        <taxon>Magnoliopsida</taxon>
        <taxon>eudicotyledons</taxon>
        <taxon>Gunneridae</taxon>
        <taxon>Pentapetalae</taxon>
        <taxon>rosids</taxon>
        <taxon>fabids</taxon>
        <taxon>Malpighiales</taxon>
        <taxon>Rhizophoraceae</taxon>
        <taxon>Rhizophora</taxon>
    </lineage>
</organism>
<proteinExistence type="predicted"/>
<accession>A0A2P2LZ09</accession>
<name>A0A2P2LZ09_RHIMU</name>
<protein>
    <submittedName>
        <fullName evidence="1">Uncharacterized protein MANES_03G089800</fullName>
    </submittedName>
</protein>